<keyword evidence="2" id="KW-0812">Transmembrane</keyword>
<evidence type="ECO:0000256" key="2">
    <source>
        <dbReference type="SAM" id="Phobius"/>
    </source>
</evidence>
<keyword evidence="4" id="KW-1185">Reference proteome</keyword>
<dbReference type="EMBL" id="BSPC01000089">
    <property type="protein sequence ID" value="GLS23892.1"/>
    <property type="molecule type" value="Genomic_DNA"/>
</dbReference>
<gene>
    <name evidence="3" type="ORF">GCM10007874_69130</name>
</gene>
<proteinExistence type="predicted"/>
<feature type="coiled-coil region" evidence="1">
    <location>
        <begin position="211"/>
        <end position="259"/>
    </location>
</feature>
<evidence type="ECO:0000313" key="3">
    <source>
        <dbReference type="EMBL" id="GLS23892.1"/>
    </source>
</evidence>
<keyword evidence="1" id="KW-0175">Coiled coil</keyword>
<evidence type="ECO:0000313" key="4">
    <source>
        <dbReference type="Proteomes" id="UP001156882"/>
    </source>
</evidence>
<reference evidence="4" key="1">
    <citation type="journal article" date="2019" name="Int. J. Syst. Evol. Microbiol.">
        <title>The Global Catalogue of Microorganisms (GCM) 10K type strain sequencing project: providing services to taxonomists for standard genome sequencing and annotation.</title>
        <authorList>
            <consortium name="The Broad Institute Genomics Platform"/>
            <consortium name="The Broad Institute Genome Sequencing Center for Infectious Disease"/>
            <person name="Wu L."/>
            <person name="Ma J."/>
        </authorList>
    </citation>
    <scope>NUCLEOTIDE SEQUENCE [LARGE SCALE GENOMIC DNA]</scope>
    <source>
        <strain evidence="4">NBRC 101365</strain>
    </source>
</reference>
<dbReference type="Proteomes" id="UP001156882">
    <property type="component" value="Unassembled WGS sequence"/>
</dbReference>
<organism evidence="3 4">
    <name type="scientific">Labrys miyagiensis</name>
    <dbReference type="NCBI Taxonomy" id="346912"/>
    <lineage>
        <taxon>Bacteria</taxon>
        <taxon>Pseudomonadati</taxon>
        <taxon>Pseudomonadota</taxon>
        <taxon>Alphaproteobacteria</taxon>
        <taxon>Hyphomicrobiales</taxon>
        <taxon>Xanthobacteraceae</taxon>
        <taxon>Labrys</taxon>
    </lineage>
</organism>
<comment type="caution">
    <text evidence="3">The sequence shown here is derived from an EMBL/GenBank/DDBJ whole genome shotgun (WGS) entry which is preliminary data.</text>
</comment>
<accession>A0ABQ6D008</accession>
<name>A0ABQ6D008_9HYPH</name>
<sequence length="387" mass="42515">MLDYAIAFFLGGSLAGLVALALVPAIWARARRLIRREMETALPLSMTQVRAAQDHVRAEAAMTHRRLEQKLERERGLRHDLMAEHGRQSERLRRVEALVGIDANRLGTVEEGAASAQRDVLNAQHDAAALKAELAAARVTIALRDDKAAEHERDINTARISNDSLRVELVALRTKLSAAEDGATLNQRGLQQALEAIAEKDGRLAVQAIDLMRAETAIAALEARSASLQHEFQAMTDRRHAAETERADLDTRLANLTADMRRRDAALAERDARLAIAAGREAELVTEVARLRRSNEPGVADDEIATLRLERARLQAELAALREDAHESWLRIEADNRMLRREMAQVAAEIAREVASRQAIGVAPAERFAANDQDNAATGAAAVSDKH</sequence>
<keyword evidence="2" id="KW-1133">Transmembrane helix</keyword>
<protein>
    <submittedName>
        <fullName evidence="3">Uncharacterized protein</fullName>
    </submittedName>
</protein>
<dbReference type="RefSeq" id="WP_284316816.1">
    <property type="nucleotide sequence ID" value="NZ_BSPC01000089.1"/>
</dbReference>
<evidence type="ECO:0000256" key="1">
    <source>
        <dbReference type="SAM" id="Coils"/>
    </source>
</evidence>
<feature type="transmembrane region" description="Helical" evidence="2">
    <location>
        <begin position="6"/>
        <end position="28"/>
    </location>
</feature>
<keyword evidence="2" id="KW-0472">Membrane</keyword>